<dbReference type="AlphaFoldDB" id="A0A5C8NCR7"/>
<dbReference type="SUPFAM" id="SSF46894">
    <property type="entry name" value="C-terminal effector domain of the bipartite response regulators"/>
    <property type="match status" value="1"/>
</dbReference>
<protein>
    <submittedName>
        <fullName evidence="8">Response regulator transcription factor</fullName>
    </submittedName>
</protein>
<comment type="caution">
    <text evidence="8">The sequence shown here is derived from an EMBL/GenBank/DDBJ whole genome shotgun (WGS) entry which is preliminary data.</text>
</comment>
<dbReference type="PROSITE" id="PS00622">
    <property type="entry name" value="HTH_LUXR_1"/>
    <property type="match status" value="1"/>
</dbReference>
<dbReference type="SMART" id="SM00421">
    <property type="entry name" value="HTH_LUXR"/>
    <property type="match status" value="1"/>
</dbReference>
<keyword evidence="1 5" id="KW-0597">Phosphoprotein</keyword>
<dbReference type="GO" id="GO:0003677">
    <property type="term" value="F:DNA binding"/>
    <property type="evidence" value="ECO:0007669"/>
    <property type="project" value="UniProtKB-KW"/>
</dbReference>
<dbReference type="Gene3D" id="3.40.50.2300">
    <property type="match status" value="1"/>
</dbReference>
<dbReference type="InterPro" id="IPR001789">
    <property type="entry name" value="Sig_transdc_resp-reg_receiver"/>
</dbReference>
<evidence type="ECO:0000259" key="7">
    <source>
        <dbReference type="PROSITE" id="PS50110"/>
    </source>
</evidence>
<dbReference type="PROSITE" id="PS50110">
    <property type="entry name" value="RESPONSE_REGULATORY"/>
    <property type="match status" value="1"/>
</dbReference>
<dbReference type="CDD" id="cd17535">
    <property type="entry name" value="REC_NarL-like"/>
    <property type="match status" value="1"/>
</dbReference>
<dbReference type="InterPro" id="IPR016032">
    <property type="entry name" value="Sig_transdc_resp-reg_C-effctor"/>
</dbReference>
<keyword evidence="3" id="KW-0238">DNA-binding</keyword>
<dbReference type="GO" id="GO:0006355">
    <property type="term" value="P:regulation of DNA-templated transcription"/>
    <property type="evidence" value="ECO:0007669"/>
    <property type="project" value="InterPro"/>
</dbReference>
<dbReference type="SUPFAM" id="SSF52172">
    <property type="entry name" value="CheY-like"/>
    <property type="match status" value="1"/>
</dbReference>
<organism evidence="8 9">
    <name type="scientific">Aeromicrobium terrae</name>
    <dbReference type="NCBI Taxonomy" id="2498846"/>
    <lineage>
        <taxon>Bacteria</taxon>
        <taxon>Bacillati</taxon>
        <taxon>Actinomycetota</taxon>
        <taxon>Actinomycetes</taxon>
        <taxon>Propionibacteriales</taxon>
        <taxon>Nocardioidaceae</taxon>
        <taxon>Aeromicrobium</taxon>
    </lineage>
</organism>
<dbReference type="InterPro" id="IPR039420">
    <property type="entry name" value="WalR-like"/>
</dbReference>
<evidence type="ECO:0000256" key="1">
    <source>
        <dbReference type="ARBA" id="ARBA00022553"/>
    </source>
</evidence>
<dbReference type="RefSeq" id="WP_147687560.1">
    <property type="nucleotide sequence ID" value="NZ_VDUX01000008.1"/>
</dbReference>
<dbReference type="Proteomes" id="UP000321571">
    <property type="component" value="Unassembled WGS sequence"/>
</dbReference>
<dbReference type="Pfam" id="PF00072">
    <property type="entry name" value="Response_reg"/>
    <property type="match status" value="1"/>
</dbReference>
<dbReference type="PANTHER" id="PTHR43214">
    <property type="entry name" value="TWO-COMPONENT RESPONSE REGULATOR"/>
    <property type="match status" value="1"/>
</dbReference>
<evidence type="ECO:0000256" key="2">
    <source>
        <dbReference type="ARBA" id="ARBA00023015"/>
    </source>
</evidence>
<evidence type="ECO:0000313" key="9">
    <source>
        <dbReference type="Proteomes" id="UP000321571"/>
    </source>
</evidence>
<evidence type="ECO:0000259" key="6">
    <source>
        <dbReference type="PROSITE" id="PS50043"/>
    </source>
</evidence>
<dbReference type="GO" id="GO:0000160">
    <property type="term" value="P:phosphorelay signal transduction system"/>
    <property type="evidence" value="ECO:0007669"/>
    <property type="project" value="InterPro"/>
</dbReference>
<keyword evidence="2" id="KW-0805">Transcription regulation</keyword>
<feature type="domain" description="HTH luxR-type" evidence="6">
    <location>
        <begin position="144"/>
        <end position="214"/>
    </location>
</feature>
<dbReference type="InterPro" id="IPR011006">
    <property type="entry name" value="CheY-like_superfamily"/>
</dbReference>
<dbReference type="InterPro" id="IPR000792">
    <property type="entry name" value="Tscrpt_reg_LuxR_C"/>
</dbReference>
<evidence type="ECO:0000256" key="3">
    <source>
        <dbReference type="ARBA" id="ARBA00023125"/>
    </source>
</evidence>
<dbReference type="OrthoDB" id="4135368at2"/>
<dbReference type="PANTHER" id="PTHR43214:SF24">
    <property type="entry name" value="TRANSCRIPTIONAL REGULATORY PROTEIN NARL-RELATED"/>
    <property type="match status" value="1"/>
</dbReference>
<reference evidence="8 9" key="1">
    <citation type="submission" date="2019-06" db="EMBL/GenBank/DDBJ databases">
        <title>Aeromicrobium sp. nov., isolated from a maize field.</title>
        <authorList>
            <person name="Lin S.-Y."/>
            <person name="Tsai C.-F."/>
            <person name="Young C.-C."/>
        </authorList>
    </citation>
    <scope>NUCLEOTIDE SEQUENCE [LARGE SCALE GENOMIC DNA]</scope>
    <source>
        <strain evidence="8 9">CC-CFT486</strain>
    </source>
</reference>
<proteinExistence type="predicted"/>
<dbReference type="SMART" id="SM00448">
    <property type="entry name" value="REC"/>
    <property type="match status" value="1"/>
</dbReference>
<gene>
    <name evidence="8" type="ORF">FHP06_14725</name>
</gene>
<keyword evidence="4" id="KW-0804">Transcription</keyword>
<evidence type="ECO:0000256" key="4">
    <source>
        <dbReference type="ARBA" id="ARBA00023163"/>
    </source>
</evidence>
<feature type="domain" description="Response regulatory" evidence="7">
    <location>
        <begin position="2"/>
        <end position="122"/>
    </location>
</feature>
<dbReference type="Pfam" id="PF00196">
    <property type="entry name" value="GerE"/>
    <property type="match status" value="1"/>
</dbReference>
<name>A0A5C8NCR7_9ACTN</name>
<accession>A0A5C8NCR7</accession>
<feature type="modified residue" description="4-aspartylphosphate" evidence="5">
    <location>
        <position position="52"/>
    </location>
</feature>
<dbReference type="InterPro" id="IPR058245">
    <property type="entry name" value="NreC/VraR/RcsB-like_REC"/>
</dbReference>
<dbReference type="CDD" id="cd06170">
    <property type="entry name" value="LuxR_C_like"/>
    <property type="match status" value="1"/>
</dbReference>
<evidence type="ECO:0000313" key="8">
    <source>
        <dbReference type="EMBL" id="TXL57292.1"/>
    </source>
</evidence>
<dbReference type="PRINTS" id="PR00038">
    <property type="entry name" value="HTHLUXR"/>
</dbReference>
<keyword evidence="9" id="KW-1185">Reference proteome</keyword>
<sequence length="214" mass="22945">MRVFVADDSFLFREGLVRLLGEAGFDVVGQSDGSDGLVGEIVDAQPDVAIVDIRMPPTHTTEGLEAAQQIGEGHPEIGVLVLSQYIESGYAQRLFEEGSAGRGYLLKESVGDLDVFATAVRQVGEGGSVVDPAVVASLVGKPQPASNLDTLTDREREILALMAEGASNASIGERFFLSQRTVESHVRAIFHKLELAPTDEGHRRVLAVLAYLRS</sequence>
<dbReference type="PROSITE" id="PS50043">
    <property type="entry name" value="HTH_LUXR_2"/>
    <property type="match status" value="1"/>
</dbReference>
<dbReference type="EMBL" id="VDUX01000008">
    <property type="protein sequence ID" value="TXL57292.1"/>
    <property type="molecule type" value="Genomic_DNA"/>
</dbReference>
<evidence type="ECO:0000256" key="5">
    <source>
        <dbReference type="PROSITE-ProRule" id="PRU00169"/>
    </source>
</evidence>